<dbReference type="EMBL" id="CAJGYO010000004">
    <property type="protein sequence ID" value="CAD6224791.1"/>
    <property type="molecule type" value="Genomic_DNA"/>
</dbReference>
<accession>A0A811NPG6</accession>
<evidence type="ECO:0000313" key="1">
    <source>
        <dbReference type="EMBL" id="CAD6224791.1"/>
    </source>
</evidence>
<gene>
    <name evidence="1" type="ORF">NCGR_LOCUS16984</name>
</gene>
<name>A0A811NPG6_9POAL</name>
<protein>
    <submittedName>
        <fullName evidence="1">Uncharacterized protein</fullName>
    </submittedName>
</protein>
<proteinExistence type="predicted"/>
<dbReference type="Proteomes" id="UP000604825">
    <property type="component" value="Unassembled WGS sequence"/>
</dbReference>
<reference evidence="1" key="1">
    <citation type="submission" date="2020-10" db="EMBL/GenBank/DDBJ databases">
        <authorList>
            <person name="Han B."/>
            <person name="Lu T."/>
            <person name="Zhao Q."/>
            <person name="Huang X."/>
            <person name="Zhao Y."/>
        </authorList>
    </citation>
    <scope>NUCLEOTIDE SEQUENCE</scope>
</reference>
<keyword evidence="2" id="KW-1185">Reference proteome</keyword>
<evidence type="ECO:0000313" key="2">
    <source>
        <dbReference type="Proteomes" id="UP000604825"/>
    </source>
</evidence>
<organism evidence="1 2">
    <name type="scientific">Miscanthus lutarioriparius</name>
    <dbReference type="NCBI Taxonomy" id="422564"/>
    <lineage>
        <taxon>Eukaryota</taxon>
        <taxon>Viridiplantae</taxon>
        <taxon>Streptophyta</taxon>
        <taxon>Embryophyta</taxon>
        <taxon>Tracheophyta</taxon>
        <taxon>Spermatophyta</taxon>
        <taxon>Magnoliopsida</taxon>
        <taxon>Liliopsida</taxon>
        <taxon>Poales</taxon>
        <taxon>Poaceae</taxon>
        <taxon>PACMAD clade</taxon>
        <taxon>Panicoideae</taxon>
        <taxon>Andropogonodae</taxon>
        <taxon>Andropogoneae</taxon>
        <taxon>Saccharinae</taxon>
        <taxon>Miscanthus</taxon>
    </lineage>
</organism>
<comment type="caution">
    <text evidence="1">The sequence shown here is derived from an EMBL/GenBank/DDBJ whole genome shotgun (WGS) entry which is preliminary data.</text>
</comment>
<dbReference type="AlphaFoldDB" id="A0A811NPG6"/>
<sequence>MHLCSTNIAGEQEDRGCLQLEMDAPPLTDLNPHADVGIRTDKASSLRSDQGSGQPFQFSHKKYEEESLHRIIGGRLKLANRFRQIYALPNLARLHALPHAAEATRLPLLER</sequence>